<name>A0ABS8PQE2_9BACT</name>
<gene>
    <name evidence="9" type="ORF">LQ567_04685</name>
</gene>
<evidence type="ECO:0000259" key="8">
    <source>
        <dbReference type="PROSITE" id="PS50113"/>
    </source>
</evidence>
<dbReference type="GO" id="GO:0005524">
    <property type="term" value="F:ATP binding"/>
    <property type="evidence" value="ECO:0007669"/>
    <property type="project" value="UniProtKB-KW"/>
</dbReference>
<dbReference type="InterPro" id="IPR036097">
    <property type="entry name" value="HisK_dim/P_sf"/>
</dbReference>
<dbReference type="Pfam" id="PF02518">
    <property type="entry name" value="HATPase_c"/>
    <property type="match status" value="1"/>
</dbReference>
<dbReference type="SUPFAM" id="SSF55785">
    <property type="entry name" value="PYP-like sensor domain (PAS domain)"/>
    <property type="match status" value="1"/>
</dbReference>
<feature type="domain" description="PAC" evidence="8">
    <location>
        <begin position="84"/>
        <end position="138"/>
    </location>
</feature>
<dbReference type="InterPro" id="IPR004358">
    <property type="entry name" value="Sig_transdc_His_kin-like_C"/>
</dbReference>
<dbReference type="InterPro" id="IPR036890">
    <property type="entry name" value="HATPase_C_sf"/>
</dbReference>
<sequence length="368" mass="41665">MDIQKSGLVDEERQALLAAIVSSSQDAIVSKTLKGIITSWNPAARRLFGYTEEEILGRHISLIIPEDRIHEEDFILEQIGRGLRIEHFETIRRAKSGRLIPISLTISPVFNERREIIGASKIARDISENIAAKKEKERLYEEVKTLSRKKDEFIALTAHELKTPITSLRGFMEVLQMHTDPENLHLGLIERCVRQTNKLTALMNDLLDVSRLQIGKLLLRREHFDIVAMVHEVLSGFTHAAKHQFDFRNQQPVMIDADRIRLEQVLTNLLNNAVKYTPAGGTVTLEVRETPDQVEVSVRDEGVGIDAEHLPRIFDQFYRAVDPGSHISGLGIGLYISKEIVVRHGGSIRVESRKGSGSVFIFSIPRQY</sequence>
<dbReference type="InterPro" id="IPR001610">
    <property type="entry name" value="PAC"/>
</dbReference>
<dbReference type="Gene3D" id="1.10.287.130">
    <property type="match status" value="1"/>
</dbReference>
<dbReference type="SUPFAM" id="SSF47384">
    <property type="entry name" value="Homodimeric domain of signal transducing histidine kinase"/>
    <property type="match status" value="1"/>
</dbReference>
<dbReference type="PROSITE" id="PS50109">
    <property type="entry name" value="HIS_KIN"/>
    <property type="match status" value="1"/>
</dbReference>
<dbReference type="Proteomes" id="UP001199816">
    <property type="component" value="Unassembled WGS sequence"/>
</dbReference>
<dbReference type="InterPro" id="IPR005467">
    <property type="entry name" value="His_kinase_dom"/>
</dbReference>
<evidence type="ECO:0000313" key="10">
    <source>
        <dbReference type="Proteomes" id="UP001199816"/>
    </source>
</evidence>
<dbReference type="InterPro" id="IPR003594">
    <property type="entry name" value="HATPase_dom"/>
</dbReference>
<dbReference type="RefSeq" id="WP_231002950.1">
    <property type="nucleotide sequence ID" value="NZ_JAJNEC010000004.1"/>
</dbReference>
<keyword evidence="5" id="KW-0418">Kinase</keyword>
<dbReference type="Pfam" id="PF00989">
    <property type="entry name" value="PAS"/>
    <property type="match status" value="1"/>
</dbReference>
<dbReference type="PANTHER" id="PTHR43047:SF72">
    <property type="entry name" value="OSMOSENSING HISTIDINE PROTEIN KINASE SLN1"/>
    <property type="match status" value="1"/>
</dbReference>
<dbReference type="EMBL" id="JAJNEC010000004">
    <property type="protein sequence ID" value="MCD2422046.1"/>
    <property type="molecule type" value="Genomic_DNA"/>
</dbReference>
<organism evidence="9 10">
    <name type="scientific">Niabella pedocola</name>
    <dbReference type="NCBI Taxonomy" id="1752077"/>
    <lineage>
        <taxon>Bacteria</taxon>
        <taxon>Pseudomonadati</taxon>
        <taxon>Bacteroidota</taxon>
        <taxon>Chitinophagia</taxon>
        <taxon>Chitinophagales</taxon>
        <taxon>Chitinophagaceae</taxon>
        <taxon>Niabella</taxon>
    </lineage>
</organism>
<evidence type="ECO:0000256" key="2">
    <source>
        <dbReference type="ARBA" id="ARBA00012438"/>
    </source>
</evidence>
<evidence type="ECO:0000256" key="1">
    <source>
        <dbReference type="ARBA" id="ARBA00000085"/>
    </source>
</evidence>
<proteinExistence type="predicted"/>
<dbReference type="PRINTS" id="PR00344">
    <property type="entry name" value="BCTRLSENSOR"/>
</dbReference>
<dbReference type="SMART" id="SM00086">
    <property type="entry name" value="PAC"/>
    <property type="match status" value="1"/>
</dbReference>
<dbReference type="SMART" id="SM00387">
    <property type="entry name" value="HATPase_c"/>
    <property type="match status" value="1"/>
</dbReference>
<dbReference type="InterPro" id="IPR000014">
    <property type="entry name" value="PAS"/>
</dbReference>
<dbReference type="CDD" id="cd00130">
    <property type="entry name" value="PAS"/>
    <property type="match status" value="1"/>
</dbReference>
<keyword evidence="10" id="KW-1185">Reference proteome</keyword>
<dbReference type="EC" id="2.7.13.3" evidence="2"/>
<dbReference type="SUPFAM" id="SSF55874">
    <property type="entry name" value="ATPase domain of HSP90 chaperone/DNA topoisomerase II/histidine kinase"/>
    <property type="match status" value="1"/>
</dbReference>
<dbReference type="SMART" id="SM00388">
    <property type="entry name" value="HisKA"/>
    <property type="match status" value="1"/>
</dbReference>
<evidence type="ECO:0000256" key="3">
    <source>
        <dbReference type="ARBA" id="ARBA00022553"/>
    </source>
</evidence>
<evidence type="ECO:0000259" key="6">
    <source>
        <dbReference type="PROSITE" id="PS50109"/>
    </source>
</evidence>
<dbReference type="InterPro" id="IPR003661">
    <property type="entry name" value="HisK_dim/P_dom"/>
</dbReference>
<dbReference type="NCBIfam" id="TIGR00229">
    <property type="entry name" value="sensory_box"/>
    <property type="match status" value="1"/>
</dbReference>
<dbReference type="PROSITE" id="PS50112">
    <property type="entry name" value="PAS"/>
    <property type="match status" value="1"/>
</dbReference>
<evidence type="ECO:0000256" key="5">
    <source>
        <dbReference type="ARBA" id="ARBA00022777"/>
    </source>
</evidence>
<dbReference type="PROSITE" id="PS50113">
    <property type="entry name" value="PAC"/>
    <property type="match status" value="1"/>
</dbReference>
<evidence type="ECO:0000259" key="7">
    <source>
        <dbReference type="PROSITE" id="PS50112"/>
    </source>
</evidence>
<dbReference type="SMART" id="SM00091">
    <property type="entry name" value="PAS"/>
    <property type="match status" value="1"/>
</dbReference>
<dbReference type="InterPro" id="IPR000700">
    <property type="entry name" value="PAS-assoc_C"/>
</dbReference>
<keyword evidence="4" id="KW-0808">Transferase</keyword>
<reference evidence="9 10" key="1">
    <citation type="submission" date="2021-11" db="EMBL/GenBank/DDBJ databases">
        <title>Genomic of Niabella pedocola.</title>
        <authorList>
            <person name="Wu T."/>
        </authorList>
    </citation>
    <scope>NUCLEOTIDE SEQUENCE [LARGE SCALE GENOMIC DNA]</scope>
    <source>
        <strain evidence="9 10">JCM 31011</strain>
    </source>
</reference>
<accession>A0ABS8PQE2</accession>
<dbReference type="PANTHER" id="PTHR43047">
    <property type="entry name" value="TWO-COMPONENT HISTIDINE PROTEIN KINASE"/>
    <property type="match status" value="1"/>
</dbReference>
<evidence type="ECO:0000313" key="9">
    <source>
        <dbReference type="EMBL" id="MCD2422046.1"/>
    </source>
</evidence>
<dbReference type="Pfam" id="PF00512">
    <property type="entry name" value="HisKA"/>
    <property type="match status" value="1"/>
</dbReference>
<comment type="caution">
    <text evidence="9">The sequence shown here is derived from an EMBL/GenBank/DDBJ whole genome shotgun (WGS) entry which is preliminary data.</text>
</comment>
<feature type="domain" description="PAS" evidence="7">
    <location>
        <begin position="13"/>
        <end position="68"/>
    </location>
</feature>
<dbReference type="InterPro" id="IPR035965">
    <property type="entry name" value="PAS-like_dom_sf"/>
</dbReference>
<protein>
    <recommendedName>
        <fullName evidence="2">histidine kinase</fullName>
        <ecNumber evidence="2">2.7.13.3</ecNumber>
    </recommendedName>
</protein>
<keyword evidence="3" id="KW-0597">Phosphoprotein</keyword>
<evidence type="ECO:0000256" key="4">
    <source>
        <dbReference type="ARBA" id="ARBA00022679"/>
    </source>
</evidence>
<keyword evidence="9" id="KW-0547">Nucleotide-binding</keyword>
<dbReference type="CDD" id="cd00082">
    <property type="entry name" value="HisKA"/>
    <property type="match status" value="1"/>
</dbReference>
<dbReference type="Gene3D" id="3.30.565.10">
    <property type="entry name" value="Histidine kinase-like ATPase, C-terminal domain"/>
    <property type="match status" value="1"/>
</dbReference>
<comment type="catalytic activity">
    <reaction evidence="1">
        <text>ATP + protein L-histidine = ADP + protein N-phospho-L-histidine.</text>
        <dbReference type="EC" id="2.7.13.3"/>
    </reaction>
</comment>
<feature type="domain" description="Histidine kinase" evidence="6">
    <location>
        <begin position="156"/>
        <end position="368"/>
    </location>
</feature>
<keyword evidence="9" id="KW-0067">ATP-binding</keyword>
<dbReference type="Gene3D" id="3.30.450.20">
    <property type="entry name" value="PAS domain"/>
    <property type="match status" value="1"/>
</dbReference>
<dbReference type="InterPro" id="IPR013767">
    <property type="entry name" value="PAS_fold"/>
</dbReference>